<dbReference type="AlphaFoldDB" id="X0PP54"/>
<evidence type="ECO:0000259" key="1">
    <source>
        <dbReference type="PROSITE" id="PS51186"/>
    </source>
</evidence>
<organism evidence="2 3">
    <name type="scientific">Agrilactobacillus composti DSM 18527 = JCM 14202</name>
    <dbReference type="NCBI Taxonomy" id="1423734"/>
    <lineage>
        <taxon>Bacteria</taxon>
        <taxon>Bacillati</taxon>
        <taxon>Bacillota</taxon>
        <taxon>Bacilli</taxon>
        <taxon>Lactobacillales</taxon>
        <taxon>Lactobacillaceae</taxon>
        <taxon>Agrilactobacillus</taxon>
    </lineage>
</organism>
<comment type="caution">
    <text evidence="2">The sequence shown here is derived from an EMBL/GenBank/DDBJ whole genome shotgun (WGS) entry which is preliminary data.</text>
</comment>
<dbReference type="InterPro" id="IPR000182">
    <property type="entry name" value="GNAT_dom"/>
</dbReference>
<dbReference type="GO" id="GO:0016747">
    <property type="term" value="F:acyltransferase activity, transferring groups other than amino-acyl groups"/>
    <property type="evidence" value="ECO:0007669"/>
    <property type="project" value="InterPro"/>
</dbReference>
<accession>X0PP54</accession>
<dbReference type="SUPFAM" id="SSF55729">
    <property type="entry name" value="Acyl-CoA N-acyltransferases (Nat)"/>
    <property type="match status" value="1"/>
</dbReference>
<keyword evidence="2" id="KW-0689">Ribosomal protein</keyword>
<dbReference type="EMBL" id="AZGA01000020">
    <property type="protein sequence ID" value="KRM34888.1"/>
    <property type="molecule type" value="Genomic_DNA"/>
</dbReference>
<dbReference type="PROSITE" id="PS51186">
    <property type="entry name" value="GNAT"/>
    <property type="match status" value="1"/>
</dbReference>
<gene>
    <name evidence="2" type="ORF">FC83_GL002027</name>
</gene>
<dbReference type="Gene3D" id="3.40.630.30">
    <property type="match status" value="1"/>
</dbReference>
<dbReference type="OrthoDB" id="9795206at2"/>
<dbReference type="eggNOG" id="COG1670">
    <property type="taxonomic scope" value="Bacteria"/>
</dbReference>
<dbReference type="GO" id="GO:0005840">
    <property type="term" value="C:ribosome"/>
    <property type="evidence" value="ECO:0007669"/>
    <property type="project" value="UniProtKB-KW"/>
</dbReference>
<dbReference type="RefSeq" id="WP_035451204.1">
    <property type="nucleotide sequence ID" value="NZ_AZGA01000020.1"/>
</dbReference>
<feature type="domain" description="N-acetyltransferase" evidence="1">
    <location>
        <begin position="14"/>
        <end position="165"/>
    </location>
</feature>
<dbReference type="PANTHER" id="PTHR43415:SF4">
    <property type="entry name" value="N-ACETYLTRANSFERASE DOMAIN-CONTAINING PROTEIN"/>
    <property type="match status" value="1"/>
</dbReference>
<dbReference type="PANTHER" id="PTHR43415">
    <property type="entry name" value="SPERMIDINE N(1)-ACETYLTRANSFERASE"/>
    <property type="match status" value="1"/>
</dbReference>
<evidence type="ECO:0000313" key="2">
    <source>
        <dbReference type="EMBL" id="KRM34888.1"/>
    </source>
</evidence>
<evidence type="ECO:0000313" key="3">
    <source>
        <dbReference type="Proteomes" id="UP000051236"/>
    </source>
</evidence>
<keyword evidence="2" id="KW-0687">Ribonucleoprotein</keyword>
<dbReference type="Pfam" id="PF13302">
    <property type="entry name" value="Acetyltransf_3"/>
    <property type="match status" value="1"/>
</dbReference>
<dbReference type="InterPro" id="IPR016181">
    <property type="entry name" value="Acyl_CoA_acyltransferase"/>
</dbReference>
<name>X0PP54_9LACO</name>
<sequence length="179" mass="20741">MTVTLPPFTLTNLPTYWDLAYGDPQAEWYNWDAPYLPRQIPTKTAFVTEANPYLDPNLFRLIAVDNTPVGMVSAHYEDGNLKQWLDMGIVIQNPKLWRHGIGKAALSQWLDFLWQTIDLPHLGITTWSGNQRMMGLAESVGMHQEAVVRQVRYWQGQYWDSVKYDLLRAEWGQAKDKND</sequence>
<keyword evidence="2" id="KW-0808">Transferase</keyword>
<dbReference type="PATRIC" id="fig|1423734.3.peg.2051"/>
<proteinExistence type="predicted"/>
<keyword evidence="3" id="KW-1185">Reference proteome</keyword>
<dbReference type="Proteomes" id="UP000051236">
    <property type="component" value="Unassembled WGS sequence"/>
</dbReference>
<reference evidence="2 3" key="1">
    <citation type="journal article" date="2015" name="Genome Announc.">
        <title>Expanding the biotechnology potential of lactobacilli through comparative genomics of 213 strains and associated genera.</title>
        <authorList>
            <person name="Sun Z."/>
            <person name="Harris H.M."/>
            <person name="McCann A."/>
            <person name="Guo C."/>
            <person name="Argimon S."/>
            <person name="Zhang W."/>
            <person name="Yang X."/>
            <person name="Jeffery I.B."/>
            <person name="Cooney J.C."/>
            <person name="Kagawa T.F."/>
            <person name="Liu W."/>
            <person name="Song Y."/>
            <person name="Salvetti E."/>
            <person name="Wrobel A."/>
            <person name="Rasinkangas P."/>
            <person name="Parkhill J."/>
            <person name="Rea M.C."/>
            <person name="O'Sullivan O."/>
            <person name="Ritari J."/>
            <person name="Douillard F.P."/>
            <person name="Paul Ross R."/>
            <person name="Yang R."/>
            <person name="Briner A.E."/>
            <person name="Felis G.E."/>
            <person name="de Vos W.M."/>
            <person name="Barrangou R."/>
            <person name="Klaenhammer T.R."/>
            <person name="Caufield P.W."/>
            <person name="Cui Y."/>
            <person name="Zhang H."/>
            <person name="O'Toole P.W."/>
        </authorList>
    </citation>
    <scope>NUCLEOTIDE SEQUENCE [LARGE SCALE GENOMIC DNA]</scope>
    <source>
        <strain evidence="2 3">DSM 18527</strain>
    </source>
</reference>
<dbReference type="STRING" id="1423734.FC83_GL002027"/>
<protein>
    <submittedName>
        <fullName evidence="2">Acetyltransferase, including N-acetylase of ribosomal protein</fullName>
    </submittedName>
</protein>